<dbReference type="InterPro" id="IPR000014">
    <property type="entry name" value="PAS"/>
</dbReference>
<dbReference type="SMART" id="SM00448">
    <property type="entry name" value="REC"/>
    <property type="match status" value="1"/>
</dbReference>
<dbReference type="PROSITE" id="PS50110">
    <property type="entry name" value="RESPONSE_REGULATORY"/>
    <property type="match status" value="1"/>
</dbReference>
<dbReference type="Pfam" id="PF08447">
    <property type="entry name" value="PAS_3"/>
    <property type="match status" value="1"/>
</dbReference>
<evidence type="ECO:0000256" key="7">
    <source>
        <dbReference type="ARBA" id="ARBA00022840"/>
    </source>
</evidence>
<evidence type="ECO:0000259" key="13">
    <source>
        <dbReference type="PROSITE" id="PS50113"/>
    </source>
</evidence>
<dbReference type="InterPro" id="IPR036890">
    <property type="entry name" value="HATPase_C_sf"/>
</dbReference>
<evidence type="ECO:0000256" key="1">
    <source>
        <dbReference type="ARBA" id="ARBA00000085"/>
    </source>
</evidence>
<keyword evidence="8" id="KW-0902">Two-component regulatory system</keyword>
<feature type="domain" description="Histidine kinase" evidence="10">
    <location>
        <begin position="556"/>
        <end position="777"/>
    </location>
</feature>
<dbReference type="InterPro" id="IPR005467">
    <property type="entry name" value="His_kinase_dom"/>
</dbReference>
<evidence type="ECO:0000256" key="9">
    <source>
        <dbReference type="PROSITE-ProRule" id="PRU00169"/>
    </source>
</evidence>
<dbReference type="InterPro" id="IPR035965">
    <property type="entry name" value="PAS-like_dom_sf"/>
</dbReference>
<dbReference type="Pfam" id="PF00989">
    <property type="entry name" value="PAS"/>
    <property type="match status" value="1"/>
</dbReference>
<dbReference type="InterPro" id="IPR003661">
    <property type="entry name" value="HisK_dim/P_dom"/>
</dbReference>
<dbReference type="EC" id="2.7.13.3" evidence="2"/>
<accession>A0ABV3REM2</accession>
<dbReference type="RefSeq" id="WP_367774955.1">
    <property type="nucleotide sequence ID" value="NZ_JBFNXR010000052.1"/>
</dbReference>
<dbReference type="InterPro" id="IPR004358">
    <property type="entry name" value="Sig_transdc_His_kin-like_C"/>
</dbReference>
<proteinExistence type="predicted"/>
<dbReference type="InterPro" id="IPR001789">
    <property type="entry name" value="Sig_transdc_resp-reg_receiver"/>
</dbReference>
<feature type="domain" description="PAS" evidence="12">
    <location>
        <begin position="390"/>
        <end position="462"/>
    </location>
</feature>
<dbReference type="Gene3D" id="3.40.50.2300">
    <property type="match status" value="1"/>
</dbReference>
<evidence type="ECO:0000256" key="6">
    <source>
        <dbReference type="ARBA" id="ARBA00022777"/>
    </source>
</evidence>
<dbReference type="EMBL" id="JBFNXR010000052">
    <property type="protein sequence ID" value="MEW9856500.1"/>
    <property type="molecule type" value="Genomic_DNA"/>
</dbReference>
<dbReference type="InterPro" id="IPR000700">
    <property type="entry name" value="PAS-assoc_C"/>
</dbReference>
<evidence type="ECO:0000313" key="14">
    <source>
        <dbReference type="EMBL" id="MEW9856500.1"/>
    </source>
</evidence>
<evidence type="ECO:0000256" key="5">
    <source>
        <dbReference type="ARBA" id="ARBA00022741"/>
    </source>
</evidence>
<dbReference type="Pfam" id="PF02518">
    <property type="entry name" value="HATPase_c"/>
    <property type="match status" value="1"/>
</dbReference>
<dbReference type="PRINTS" id="PR00344">
    <property type="entry name" value="BCTRLSENSOR"/>
</dbReference>
<protein>
    <recommendedName>
        <fullName evidence="2">histidine kinase</fullName>
        <ecNumber evidence="2">2.7.13.3</ecNumber>
    </recommendedName>
</protein>
<evidence type="ECO:0000256" key="2">
    <source>
        <dbReference type="ARBA" id="ARBA00012438"/>
    </source>
</evidence>
<dbReference type="SUPFAM" id="SSF55785">
    <property type="entry name" value="PYP-like sensor domain (PAS domain)"/>
    <property type="match status" value="4"/>
</dbReference>
<gene>
    <name evidence="14" type="ORF">ABUH87_15275</name>
</gene>
<feature type="domain" description="PAS" evidence="12">
    <location>
        <begin position="262"/>
        <end position="319"/>
    </location>
</feature>
<evidence type="ECO:0000256" key="4">
    <source>
        <dbReference type="ARBA" id="ARBA00022679"/>
    </source>
</evidence>
<keyword evidence="7" id="KW-0067">ATP-binding</keyword>
<dbReference type="InterPro" id="IPR003594">
    <property type="entry name" value="HATPase_dom"/>
</dbReference>
<dbReference type="Pfam" id="PF00072">
    <property type="entry name" value="Response_reg"/>
    <property type="match status" value="1"/>
</dbReference>
<dbReference type="SMART" id="SM00091">
    <property type="entry name" value="PAS"/>
    <property type="match status" value="4"/>
</dbReference>
<evidence type="ECO:0000256" key="3">
    <source>
        <dbReference type="ARBA" id="ARBA00022553"/>
    </source>
</evidence>
<keyword evidence="15" id="KW-1185">Reference proteome</keyword>
<dbReference type="PROSITE" id="PS50112">
    <property type="entry name" value="PAS"/>
    <property type="match status" value="3"/>
</dbReference>
<dbReference type="SMART" id="SM00388">
    <property type="entry name" value="HisKA"/>
    <property type="match status" value="1"/>
</dbReference>
<comment type="caution">
    <text evidence="14">The sequence shown here is derived from an EMBL/GenBank/DDBJ whole genome shotgun (WGS) entry which is preliminary data.</text>
</comment>
<name>A0ABV3REM2_9SPHN</name>
<dbReference type="InterPro" id="IPR036097">
    <property type="entry name" value="HisK_dim/P_sf"/>
</dbReference>
<dbReference type="Pfam" id="PF00512">
    <property type="entry name" value="HisKA"/>
    <property type="match status" value="1"/>
</dbReference>
<dbReference type="Gene3D" id="3.30.450.20">
    <property type="entry name" value="PAS domain"/>
    <property type="match status" value="4"/>
</dbReference>
<feature type="modified residue" description="4-aspartylphosphate" evidence="9">
    <location>
        <position position="848"/>
    </location>
</feature>
<evidence type="ECO:0000259" key="11">
    <source>
        <dbReference type="PROSITE" id="PS50110"/>
    </source>
</evidence>
<organism evidence="14 15">
    <name type="scientific">Novosphingobium rhizovicinum</name>
    <dbReference type="NCBI Taxonomy" id="3228928"/>
    <lineage>
        <taxon>Bacteria</taxon>
        <taxon>Pseudomonadati</taxon>
        <taxon>Pseudomonadota</taxon>
        <taxon>Alphaproteobacteria</taxon>
        <taxon>Sphingomonadales</taxon>
        <taxon>Sphingomonadaceae</taxon>
        <taxon>Novosphingobium</taxon>
    </lineage>
</organism>
<dbReference type="SUPFAM" id="SSF52172">
    <property type="entry name" value="CheY-like"/>
    <property type="match status" value="1"/>
</dbReference>
<keyword evidence="6" id="KW-0418">Kinase</keyword>
<dbReference type="Proteomes" id="UP001556118">
    <property type="component" value="Unassembled WGS sequence"/>
</dbReference>
<dbReference type="InterPro" id="IPR013767">
    <property type="entry name" value="PAS_fold"/>
</dbReference>
<dbReference type="PROSITE" id="PS50109">
    <property type="entry name" value="HIS_KIN"/>
    <property type="match status" value="1"/>
</dbReference>
<dbReference type="PANTHER" id="PTHR43065:SF49">
    <property type="entry name" value="HISTIDINE KINASE"/>
    <property type="match status" value="1"/>
</dbReference>
<dbReference type="Gene3D" id="1.10.287.130">
    <property type="match status" value="1"/>
</dbReference>
<sequence length="917" mass="102159">MISRDSSPEESLTHGDERERLAQMFEQAPSLMALLREPNHRIVLANQAFQRLFGETSSVGRIAAEVLPRELSAAAVRRLDEAYRTGEPIRLEGARLPVGSSAPGTSEERILDLILQPIKDPGGDVIGVFIEGSDVTERVLAESRLQSSFEIRTVGIIYWGANFRLTQVNDAFLRMSGFTRDEAIGLTWQELTPREFWPASEKAVDQVNTFGEAIPYEKQYFRKDGSRWWGLFAPRRVSPEEVVEFVLEVTERREAEEALRDREQKLRLIIDSATDYAIMTLAPDRRIATWSPGAQKTFGYEQSEVVGQLVDILFTPEDRKAGVPAKEAEAARQAQVADDVRWHMRKNGSSVFINGSSHLLKGAPGEEIGFLKIGRDESDRRLAEVALCEAEERYRLAARASQDVIWDWNLETDHLSWNEAVETLFAYATDEIEQTSEWWKSKVHPEDRDRVLHGLERAIADGEEGWTARYRFARKNGTYAEVLDRGTVLRDERGRARRMVGAIHDLTPHRQAEAALRQLNETLEQRVLEEVSARMKIEDALRQSQKLEAIGQLTGGVAHDFNNLLTVIRGAAEMLRRPSLPEEKRSRYIEAISDTADRAAKLTSQLLAFSRRQTLKPEVFDVGQRIERIRDMLATVVGSRVNLVMQTDCEVCYVEADTSQFETALVNMAVNARDAMNEVGELTIEVEPTNSVPPVRGHSASPGEFVAVRISDTGSGIEADKLAQIFEPFFTTKDVGKGTGLGLSQVYGFAKQSGGEVAVQSDVGEGTTFTMFLPRVPAQFGEDTAAQPAEEANGRGDILVVEDNEQVGAFSTDLLAELGFTTTWAPNADAALQFIADSPRHYAAVFSDVVMPGMSGIELGLEIRRREPGLPVILTSGYSHVLAQEGSHGFELLQKPYSIEDLTRVLRRAILDRAKSA</sequence>
<feature type="domain" description="PAS" evidence="12">
    <location>
        <begin position="141"/>
        <end position="185"/>
    </location>
</feature>
<evidence type="ECO:0000259" key="10">
    <source>
        <dbReference type="PROSITE" id="PS50109"/>
    </source>
</evidence>
<feature type="domain" description="Response regulatory" evidence="11">
    <location>
        <begin position="797"/>
        <end position="910"/>
    </location>
</feature>
<dbReference type="PROSITE" id="PS50113">
    <property type="entry name" value="PAC"/>
    <property type="match status" value="1"/>
</dbReference>
<keyword evidence="4" id="KW-0808">Transferase</keyword>
<dbReference type="InterPro" id="IPR011006">
    <property type="entry name" value="CheY-like_superfamily"/>
</dbReference>
<dbReference type="PANTHER" id="PTHR43065">
    <property type="entry name" value="SENSOR HISTIDINE KINASE"/>
    <property type="match status" value="1"/>
</dbReference>
<dbReference type="InterPro" id="IPR013655">
    <property type="entry name" value="PAS_fold_3"/>
</dbReference>
<evidence type="ECO:0000259" key="12">
    <source>
        <dbReference type="PROSITE" id="PS50112"/>
    </source>
</evidence>
<dbReference type="InterPro" id="IPR001610">
    <property type="entry name" value="PAC"/>
</dbReference>
<dbReference type="Pfam" id="PF13426">
    <property type="entry name" value="PAS_9"/>
    <property type="match status" value="1"/>
</dbReference>
<evidence type="ECO:0000256" key="8">
    <source>
        <dbReference type="ARBA" id="ARBA00023012"/>
    </source>
</evidence>
<dbReference type="InterPro" id="IPR013656">
    <property type="entry name" value="PAS_4"/>
</dbReference>
<keyword evidence="3 9" id="KW-0597">Phosphoprotein</keyword>
<dbReference type="NCBIfam" id="TIGR00229">
    <property type="entry name" value="sensory_box"/>
    <property type="match status" value="4"/>
</dbReference>
<dbReference type="CDD" id="cd00082">
    <property type="entry name" value="HisKA"/>
    <property type="match status" value="1"/>
</dbReference>
<dbReference type="CDD" id="cd00130">
    <property type="entry name" value="PAS"/>
    <property type="match status" value="3"/>
</dbReference>
<dbReference type="SMART" id="SM00086">
    <property type="entry name" value="PAC"/>
    <property type="match status" value="2"/>
</dbReference>
<comment type="catalytic activity">
    <reaction evidence="1">
        <text>ATP + protein L-histidine = ADP + protein N-phospho-L-histidine.</text>
        <dbReference type="EC" id="2.7.13.3"/>
    </reaction>
</comment>
<evidence type="ECO:0000313" key="15">
    <source>
        <dbReference type="Proteomes" id="UP001556118"/>
    </source>
</evidence>
<dbReference type="Pfam" id="PF08448">
    <property type="entry name" value="PAS_4"/>
    <property type="match status" value="1"/>
</dbReference>
<dbReference type="Gene3D" id="3.30.565.10">
    <property type="entry name" value="Histidine kinase-like ATPase, C-terminal domain"/>
    <property type="match status" value="1"/>
</dbReference>
<dbReference type="SUPFAM" id="SSF55874">
    <property type="entry name" value="ATPase domain of HSP90 chaperone/DNA topoisomerase II/histidine kinase"/>
    <property type="match status" value="1"/>
</dbReference>
<reference evidence="14 15" key="1">
    <citation type="submission" date="2024-06" db="EMBL/GenBank/DDBJ databases">
        <title>Novosphingobium rhizovicinus M1R2S20.</title>
        <authorList>
            <person name="Sun J.-Q."/>
        </authorList>
    </citation>
    <scope>NUCLEOTIDE SEQUENCE [LARGE SCALE GENOMIC DNA]</scope>
    <source>
        <strain evidence="14 15">M1R2S20</strain>
    </source>
</reference>
<keyword evidence="5" id="KW-0547">Nucleotide-binding</keyword>
<feature type="domain" description="PAC" evidence="13">
    <location>
        <begin position="466"/>
        <end position="518"/>
    </location>
</feature>
<dbReference type="SUPFAM" id="SSF47384">
    <property type="entry name" value="Homodimeric domain of signal transducing histidine kinase"/>
    <property type="match status" value="1"/>
</dbReference>
<dbReference type="SMART" id="SM00387">
    <property type="entry name" value="HATPase_c"/>
    <property type="match status" value="1"/>
</dbReference>